<proteinExistence type="predicted"/>
<organism evidence="1">
    <name type="scientific">Anguilla anguilla</name>
    <name type="common">European freshwater eel</name>
    <name type="synonym">Muraena anguilla</name>
    <dbReference type="NCBI Taxonomy" id="7936"/>
    <lineage>
        <taxon>Eukaryota</taxon>
        <taxon>Metazoa</taxon>
        <taxon>Chordata</taxon>
        <taxon>Craniata</taxon>
        <taxon>Vertebrata</taxon>
        <taxon>Euteleostomi</taxon>
        <taxon>Actinopterygii</taxon>
        <taxon>Neopterygii</taxon>
        <taxon>Teleostei</taxon>
        <taxon>Anguilliformes</taxon>
        <taxon>Anguillidae</taxon>
        <taxon>Anguilla</taxon>
    </lineage>
</organism>
<reference evidence="1" key="2">
    <citation type="journal article" date="2015" name="Fish Shellfish Immunol.">
        <title>Early steps in the European eel (Anguilla anguilla)-Vibrio vulnificus interaction in the gills: Role of the RtxA13 toxin.</title>
        <authorList>
            <person name="Callol A."/>
            <person name="Pajuelo D."/>
            <person name="Ebbesson L."/>
            <person name="Teles M."/>
            <person name="MacKenzie S."/>
            <person name="Amaro C."/>
        </authorList>
    </citation>
    <scope>NUCLEOTIDE SEQUENCE</scope>
</reference>
<evidence type="ECO:0000313" key="1">
    <source>
        <dbReference type="EMBL" id="JAH10359.1"/>
    </source>
</evidence>
<sequence length="15" mass="1632">MFSAKSPDTSCCKNL</sequence>
<dbReference type="EMBL" id="GBXM01098218">
    <property type="protein sequence ID" value="JAH10359.1"/>
    <property type="molecule type" value="Transcribed_RNA"/>
</dbReference>
<accession>A0A0E9Q0U4</accession>
<name>A0A0E9Q0U4_ANGAN</name>
<reference evidence="1" key="1">
    <citation type="submission" date="2014-11" db="EMBL/GenBank/DDBJ databases">
        <authorList>
            <person name="Amaro Gonzalez C."/>
        </authorList>
    </citation>
    <scope>NUCLEOTIDE SEQUENCE</scope>
</reference>
<protein>
    <submittedName>
        <fullName evidence="1">Uncharacterized protein</fullName>
    </submittedName>
</protein>